<keyword evidence="7" id="KW-1015">Disulfide bond</keyword>
<dbReference type="InterPro" id="IPR012334">
    <property type="entry name" value="Pectin_lyas_fold"/>
</dbReference>
<keyword evidence="13" id="KW-1133">Transmembrane helix</keyword>
<dbReference type="PANTHER" id="PTHR31707">
    <property type="entry name" value="PECTINESTERASE"/>
    <property type="match status" value="1"/>
</dbReference>
<gene>
    <name evidence="15" type="ORF">ZOSMA_216G00320</name>
</gene>
<evidence type="ECO:0000256" key="12">
    <source>
        <dbReference type="RuleBase" id="RU000589"/>
    </source>
</evidence>
<comment type="caution">
    <text evidence="15">The sequence shown here is derived from an EMBL/GenBank/DDBJ whole genome shotgun (WGS) entry which is preliminary data.</text>
</comment>
<dbReference type="Gene3D" id="2.160.20.10">
    <property type="entry name" value="Single-stranded right-handed beta-helix, Pectin lyase-like"/>
    <property type="match status" value="1"/>
</dbReference>
<dbReference type="Proteomes" id="UP000036987">
    <property type="component" value="Unassembled WGS sequence"/>
</dbReference>
<dbReference type="AlphaFoldDB" id="A0A0K9PK57"/>
<organism evidence="15 16">
    <name type="scientific">Zostera marina</name>
    <name type="common">Eelgrass</name>
    <dbReference type="NCBI Taxonomy" id="29655"/>
    <lineage>
        <taxon>Eukaryota</taxon>
        <taxon>Viridiplantae</taxon>
        <taxon>Streptophyta</taxon>
        <taxon>Embryophyta</taxon>
        <taxon>Tracheophyta</taxon>
        <taxon>Spermatophyta</taxon>
        <taxon>Magnoliopsida</taxon>
        <taxon>Liliopsida</taxon>
        <taxon>Zosteraceae</taxon>
        <taxon>Zostera</taxon>
    </lineage>
</organism>
<dbReference type="OMA" id="NMENQPK"/>
<evidence type="ECO:0000256" key="11">
    <source>
        <dbReference type="PROSITE-ProRule" id="PRU10040"/>
    </source>
</evidence>
<evidence type="ECO:0000313" key="15">
    <source>
        <dbReference type="EMBL" id="KMZ69361.1"/>
    </source>
</evidence>
<evidence type="ECO:0000259" key="14">
    <source>
        <dbReference type="SMART" id="SM00856"/>
    </source>
</evidence>
<evidence type="ECO:0000256" key="13">
    <source>
        <dbReference type="SAM" id="Phobius"/>
    </source>
</evidence>
<evidence type="ECO:0000256" key="6">
    <source>
        <dbReference type="ARBA" id="ARBA00023085"/>
    </source>
</evidence>
<comment type="similarity">
    <text evidence="2">In the N-terminal section; belongs to the PMEI family.</text>
</comment>
<dbReference type="GO" id="GO:0030599">
    <property type="term" value="F:pectinesterase activity"/>
    <property type="evidence" value="ECO:0000318"/>
    <property type="project" value="GO_Central"/>
</dbReference>
<name>A0A0K9PK57_ZOSMR</name>
<dbReference type="EMBL" id="LFYR01000777">
    <property type="protein sequence ID" value="KMZ69361.1"/>
    <property type="molecule type" value="Genomic_DNA"/>
</dbReference>
<reference evidence="16" key="1">
    <citation type="journal article" date="2016" name="Nature">
        <title>The genome of the seagrass Zostera marina reveals angiosperm adaptation to the sea.</title>
        <authorList>
            <person name="Olsen J.L."/>
            <person name="Rouze P."/>
            <person name="Verhelst B."/>
            <person name="Lin Y.-C."/>
            <person name="Bayer T."/>
            <person name="Collen J."/>
            <person name="Dattolo E."/>
            <person name="De Paoli E."/>
            <person name="Dittami S."/>
            <person name="Maumus F."/>
            <person name="Michel G."/>
            <person name="Kersting A."/>
            <person name="Lauritano C."/>
            <person name="Lohaus R."/>
            <person name="Toepel M."/>
            <person name="Tonon T."/>
            <person name="Vanneste K."/>
            <person name="Amirebrahimi M."/>
            <person name="Brakel J."/>
            <person name="Bostroem C."/>
            <person name="Chovatia M."/>
            <person name="Grimwood J."/>
            <person name="Jenkins J.W."/>
            <person name="Jueterbock A."/>
            <person name="Mraz A."/>
            <person name="Stam W.T."/>
            <person name="Tice H."/>
            <person name="Bornberg-Bauer E."/>
            <person name="Green P.J."/>
            <person name="Pearson G.A."/>
            <person name="Procaccini G."/>
            <person name="Duarte C.M."/>
            <person name="Schmutz J."/>
            <person name="Reusch T.B.H."/>
            <person name="Van de Peer Y."/>
        </authorList>
    </citation>
    <scope>NUCLEOTIDE SEQUENCE [LARGE SCALE GENOMIC DNA]</scope>
    <source>
        <strain evidence="16">cv. Finnish</strain>
    </source>
</reference>
<accession>A0A0K9PK57</accession>
<dbReference type="InterPro" id="IPR035513">
    <property type="entry name" value="Invertase/methylesterase_inhib"/>
</dbReference>
<comment type="similarity">
    <text evidence="3">In the C-terminal section; belongs to the pectinesterase family.</text>
</comment>
<evidence type="ECO:0000256" key="4">
    <source>
        <dbReference type="ARBA" id="ARBA00013229"/>
    </source>
</evidence>
<feature type="active site" evidence="11">
    <location>
        <position position="405"/>
    </location>
</feature>
<dbReference type="GO" id="GO:0042545">
    <property type="term" value="P:cell wall modification"/>
    <property type="evidence" value="ECO:0007669"/>
    <property type="project" value="UniProtKB-UniRule"/>
</dbReference>
<evidence type="ECO:0000256" key="7">
    <source>
        <dbReference type="ARBA" id="ARBA00023157"/>
    </source>
</evidence>
<dbReference type="NCBIfam" id="TIGR01614">
    <property type="entry name" value="PME_inhib"/>
    <property type="match status" value="1"/>
</dbReference>
<dbReference type="InterPro" id="IPR011050">
    <property type="entry name" value="Pectin_lyase_fold/virulence"/>
</dbReference>
<keyword evidence="16" id="KW-1185">Reference proteome</keyword>
<evidence type="ECO:0000256" key="10">
    <source>
        <dbReference type="ARBA" id="ARBA00057335"/>
    </source>
</evidence>
<comment type="pathway">
    <text evidence="1 12">Glycan metabolism; pectin degradation; 2-dehydro-3-deoxy-D-gluconate from pectin: step 1/5.</text>
</comment>
<dbReference type="FunFam" id="1.20.140.40:FF:000001">
    <property type="entry name" value="Pectinesterase"/>
    <property type="match status" value="1"/>
</dbReference>
<dbReference type="CDD" id="cd15798">
    <property type="entry name" value="PMEI-like_3"/>
    <property type="match status" value="1"/>
</dbReference>
<evidence type="ECO:0000256" key="1">
    <source>
        <dbReference type="ARBA" id="ARBA00005184"/>
    </source>
</evidence>
<dbReference type="Gene3D" id="1.20.140.40">
    <property type="entry name" value="Invertase/pectin methylesterase inhibitor family protein"/>
    <property type="match status" value="1"/>
</dbReference>
<dbReference type="SUPFAM" id="SSF51126">
    <property type="entry name" value="Pectin lyase-like"/>
    <property type="match status" value="1"/>
</dbReference>
<evidence type="ECO:0000256" key="8">
    <source>
        <dbReference type="ARBA" id="ARBA00023180"/>
    </source>
</evidence>
<feature type="domain" description="Pectinesterase inhibitor" evidence="14">
    <location>
        <begin position="49"/>
        <end position="201"/>
    </location>
</feature>
<dbReference type="OrthoDB" id="2019149at2759"/>
<sequence>MANNVVVIAAASFSLLLIIGISTVAIVRYQEAGTESAEAPISAKPVVHSTTKAIEEMCSTTNYQDTCTTSLSDAMKESNTSSPEPKDIVKASVAVISEQVARVLNKSRLIKSKDPRIQGALADCRELFGYAKKELITTMQLMHVKSLEDIPKKSKEINNWISAVLSYQQTCVDGFPEGPVKLKMEKIVEMTKQMSSNALAIISGIVSVLSVLDIDIDSLTSRKKSRKLMMDGEELPGWVTETDRRHLMNMMKSQLVPNITVAQDGTGNFTTILDAITSIPKHHEGRVVVYIKKGVYKESVLVRKENITIYGDGSAETVITGCKNFIDGVRTFKTATFVAIGQGFVAVDIGFHNTAGAIKHQAVALRVQSDRAIFLKCRMYGYQDTLYAQTHRQFYRGCVITGTIDFIFGDAAAVFQNCILRVLKPLDNQKNIVTAHARIDRLEETGFVIQNCRIVPEKSLGEETEKRSFLGRPWREYSRTIVMESYIDGFISPEGYMPWDGDFGLSTLLYGEYRNKGLGAKLGQRVTWPGFNILTRVQADEYTVKNFIEGQDWVNKVGAPVPIRLGLFTD</sequence>
<protein>
    <recommendedName>
        <fullName evidence="4 12">Pectinesterase</fullName>
        <ecNumber evidence="4 12">3.1.1.11</ecNumber>
    </recommendedName>
</protein>
<dbReference type="SMART" id="SM00856">
    <property type="entry name" value="PMEI"/>
    <property type="match status" value="1"/>
</dbReference>
<keyword evidence="6 12" id="KW-0063">Aspartyl esterase</keyword>
<dbReference type="Pfam" id="PF04043">
    <property type="entry name" value="PMEI"/>
    <property type="match status" value="1"/>
</dbReference>
<proteinExistence type="inferred from homology"/>
<dbReference type="UniPathway" id="UPA00545">
    <property type="reaction ID" value="UER00823"/>
</dbReference>
<comment type="function">
    <text evidence="10">Acts in the modification of cell walls via demethylesterification of cell wall pectin.</text>
</comment>
<dbReference type="EC" id="3.1.1.11" evidence="4 12"/>
<keyword evidence="5 12" id="KW-0378">Hydrolase</keyword>
<dbReference type="FunFam" id="2.160.20.10:FF:000001">
    <property type="entry name" value="Pectinesterase"/>
    <property type="match status" value="1"/>
</dbReference>
<comment type="catalytic activity">
    <reaction evidence="9 12">
        <text>[(1-&gt;4)-alpha-D-galacturonosyl methyl ester](n) + n H2O = [(1-&gt;4)-alpha-D-galacturonosyl](n) + n methanol + n H(+)</text>
        <dbReference type="Rhea" id="RHEA:22380"/>
        <dbReference type="Rhea" id="RHEA-COMP:14570"/>
        <dbReference type="Rhea" id="RHEA-COMP:14573"/>
        <dbReference type="ChEBI" id="CHEBI:15377"/>
        <dbReference type="ChEBI" id="CHEBI:15378"/>
        <dbReference type="ChEBI" id="CHEBI:17790"/>
        <dbReference type="ChEBI" id="CHEBI:140522"/>
        <dbReference type="ChEBI" id="CHEBI:140523"/>
        <dbReference type="EC" id="3.1.1.11"/>
    </reaction>
</comment>
<dbReference type="InterPro" id="IPR006501">
    <property type="entry name" value="Pectinesterase_inhib_dom"/>
</dbReference>
<dbReference type="InterPro" id="IPR033131">
    <property type="entry name" value="Pectinesterase_Asp_AS"/>
</dbReference>
<dbReference type="PROSITE" id="PS00503">
    <property type="entry name" value="PECTINESTERASE_2"/>
    <property type="match status" value="1"/>
</dbReference>
<dbReference type="STRING" id="29655.A0A0K9PK57"/>
<evidence type="ECO:0000256" key="5">
    <source>
        <dbReference type="ARBA" id="ARBA00022801"/>
    </source>
</evidence>
<dbReference type="Pfam" id="PF01095">
    <property type="entry name" value="Pectinesterase"/>
    <property type="match status" value="1"/>
</dbReference>
<dbReference type="GO" id="GO:0046910">
    <property type="term" value="F:pectinesterase inhibitor activity"/>
    <property type="evidence" value="ECO:0000318"/>
    <property type="project" value="GO_Central"/>
</dbReference>
<evidence type="ECO:0000256" key="3">
    <source>
        <dbReference type="ARBA" id="ARBA00007786"/>
    </source>
</evidence>
<evidence type="ECO:0000256" key="9">
    <source>
        <dbReference type="ARBA" id="ARBA00047928"/>
    </source>
</evidence>
<keyword evidence="8" id="KW-0325">Glycoprotein</keyword>
<dbReference type="GO" id="GO:0045490">
    <property type="term" value="P:pectin catabolic process"/>
    <property type="evidence" value="ECO:0007669"/>
    <property type="project" value="UniProtKB-UniRule"/>
</dbReference>
<keyword evidence="13" id="KW-0472">Membrane</keyword>
<keyword evidence="13" id="KW-0812">Transmembrane</keyword>
<evidence type="ECO:0000313" key="16">
    <source>
        <dbReference type="Proteomes" id="UP000036987"/>
    </source>
</evidence>
<evidence type="ECO:0000256" key="2">
    <source>
        <dbReference type="ARBA" id="ARBA00006027"/>
    </source>
</evidence>
<dbReference type="SUPFAM" id="SSF101148">
    <property type="entry name" value="Plant invertase/pectin methylesterase inhibitor"/>
    <property type="match status" value="1"/>
</dbReference>
<dbReference type="InterPro" id="IPR000070">
    <property type="entry name" value="Pectinesterase_cat"/>
</dbReference>
<feature type="transmembrane region" description="Helical" evidence="13">
    <location>
        <begin position="6"/>
        <end position="27"/>
    </location>
</feature>